<dbReference type="Proteomes" id="UP000198984">
    <property type="component" value="Unassembled WGS sequence"/>
</dbReference>
<evidence type="ECO:0000313" key="6">
    <source>
        <dbReference type="EMBL" id="SEM34863.1"/>
    </source>
</evidence>
<sequence>MSRLKNILGRLYAIYGSLVFAANILVMFLPMWVISRLPEPERTRRFFPLVRAWMKVFMPMLFCPVRRKGLENFEPGVTYVVVCNHNSLMDVPVTTPGVPGYHKTLAKIEMASTPLFGIMYKIGSVLVDRKDENSRHRSYEEMKQVLNQGMHMTLYPEGTRNKTNDPLKSFYDGAFALAIDTQHSIMPAVLFNTRKILPPDRIFYALPHRVDFHFLPPISTKGLTKDDLPALKERVFKIMWDYIEQHNSKKK</sequence>
<dbReference type="CDD" id="cd07989">
    <property type="entry name" value="LPLAT_AGPAT-like"/>
    <property type="match status" value="1"/>
</dbReference>
<evidence type="ECO:0000313" key="7">
    <source>
        <dbReference type="Proteomes" id="UP000198984"/>
    </source>
</evidence>
<evidence type="ECO:0000259" key="5">
    <source>
        <dbReference type="SMART" id="SM00563"/>
    </source>
</evidence>
<feature type="transmembrane region" description="Helical" evidence="4">
    <location>
        <begin position="12"/>
        <end position="34"/>
    </location>
</feature>
<keyword evidence="3 6" id="KW-0012">Acyltransferase</keyword>
<keyword evidence="7" id="KW-1185">Reference proteome</keyword>
<keyword evidence="2 6" id="KW-0808">Transferase</keyword>
<dbReference type="RefSeq" id="WP_089914613.1">
    <property type="nucleotide sequence ID" value="NZ_FOBB01000004.1"/>
</dbReference>
<evidence type="ECO:0000256" key="2">
    <source>
        <dbReference type="ARBA" id="ARBA00022679"/>
    </source>
</evidence>
<dbReference type="OrthoDB" id="9803035at2"/>
<keyword evidence="4" id="KW-0472">Membrane</keyword>
<dbReference type="STRING" id="573321.SAMN04488505_104126"/>
<protein>
    <submittedName>
        <fullName evidence="6">1-acyl-sn-glycerol-3-phosphate acyltransferase</fullName>
    </submittedName>
</protein>
<comment type="pathway">
    <text evidence="1">Lipid metabolism.</text>
</comment>
<organism evidence="6 7">
    <name type="scientific">Chitinophaga rupis</name>
    <dbReference type="NCBI Taxonomy" id="573321"/>
    <lineage>
        <taxon>Bacteria</taxon>
        <taxon>Pseudomonadati</taxon>
        <taxon>Bacteroidota</taxon>
        <taxon>Chitinophagia</taxon>
        <taxon>Chitinophagales</taxon>
        <taxon>Chitinophagaceae</taxon>
        <taxon>Chitinophaga</taxon>
    </lineage>
</organism>
<evidence type="ECO:0000256" key="1">
    <source>
        <dbReference type="ARBA" id="ARBA00005189"/>
    </source>
</evidence>
<dbReference type="SMART" id="SM00563">
    <property type="entry name" value="PlsC"/>
    <property type="match status" value="1"/>
</dbReference>
<dbReference type="PANTHER" id="PTHR10434:SF11">
    <property type="entry name" value="1-ACYL-SN-GLYCEROL-3-PHOSPHATE ACYLTRANSFERASE"/>
    <property type="match status" value="1"/>
</dbReference>
<dbReference type="GO" id="GO:0006654">
    <property type="term" value="P:phosphatidic acid biosynthetic process"/>
    <property type="evidence" value="ECO:0007669"/>
    <property type="project" value="TreeGrafter"/>
</dbReference>
<evidence type="ECO:0000256" key="4">
    <source>
        <dbReference type="SAM" id="Phobius"/>
    </source>
</evidence>
<dbReference type="SUPFAM" id="SSF69593">
    <property type="entry name" value="Glycerol-3-phosphate (1)-acyltransferase"/>
    <property type="match status" value="1"/>
</dbReference>
<dbReference type="GO" id="GO:0003841">
    <property type="term" value="F:1-acylglycerol-3-phosphate O-acyltransferase activity"/>
    <property type="evidence" value="ECO:0007669"/>
    <property type="project" value="TreeGrafter"/>
</dbReference>
<proteinExistence type="predicted"/>
<reference evidence="6 7" key="1">
    <citation type="submission" date="2016-10" db="EMBL/GenBank/DDBJ databases">
        <authorList>
            <person name="de Groot N.N."/>
        </authorList>
    </citation>
    <scope>NUCLEOTIDE SEQUENCE [LARGE SCALE GENOMIC DNA]</scope>
    <source>
        <strain evidence="6 7">DSM 21039</strain>
    </source>
</reference>
<name>A0A1H7XMI9_9BACT</name>
<keyword evidence="4" id="KW-0812">Transmembrane</keyword>
<dbReference type="EMBL" id="FOBB01000004">
    <property type="protein sequence ID" value="SEM34863.1"/>
    <property type="molecule type" value="Genomic_DNA"/>
</dbReference>
<dbReference type="AlphaFoldDB" id="A0A1H7XMI9"/>
<gene>
    <name evidence="6" type="ORF">SAMN04488505_104126</name>
</gene>
<dbReference type="Pfam" id="PF01553">
    <property type="entry name" value="Acyltransferase"/>
    <property type="match status" value="1"/>
</dbReference>
<feature type="domain" description="Phospholipid/glycerol acyltransferase" evidence="5">
    <location>
        <begin position="79"/>
        <end position="193"/>
    </location>
</feature>
<accession>A0A1H7XMI9</accession>
<evidence type="ECO:0000256" key="3">
    <source>
        <dbReference type="ARBA" id="ARBA00023315"/>
    </source>
</evidence>
<dbReference type="InterPro" id="IPR002123">
    <property type="entry name" value="Plipid/glycerol_acylTrfase"/>
</dbReference>
<dbReference type="PANTHER" id="PTHR10434">
    <property type="entry name" value="1-ACYL-SN-GLYCEROL-3-PHOSPHATE ACYLTRANSFERASE"/>
    <property type="match status" value="1"/>
</dbReference>
<keyword evidence="4" id="KW-1133">Transmembrane helix</keyword>